<dbReference type="InterPro" id="IPR011044">
    <property type="entry name" value="Quino_amine_DH_bsu"/>
</dbReference>
<evidence type="ECO:0000313" key="2">
    <source>
        <dbReference type="EMBL" id="KCV72792.1"/>
    </source>
</evidence>
<sequence length="1169" mass="124739">MADAGPGQYPLFFMERLLSLESSDDVPASSPMEAQIGGASADLLPAGATPRQTPEFISPGRSILSSASVTTASRFILALLVSPNFVIILTSPHGGEPTVSVYEGFPDSARRLSSIALSPSGEWLSIVCLDSSVYTLAIDGAPSTNPTPGEASRPDGGTVRLTSVGLLLHDHRAPAASSDTGLLAGRPRSGTLKQTFLGGQDSLLQGIEQFLPSVKSIIYSSIDPGQAAAVTAPPLRYSCPLEQVPSAPAQYPWRAGAYNLIFQLPASAGGGSPMCSAWWTSSRGADYLLLGSESHLYIIDLASREVVQSYPLDRHPISIEVVSLESSNMTVAIIQTISKEYWKHLQLGHLPRSLFLYSSSSLPPSSVAIRLIMTNNRTSALRYLRDIYDARSLFDSEEANMRLRSLTLKSPSREEMTRLSLILVHLHIDNILAIVAGDASANDRLSPEMSPIDGSTGDSRSRSSSMSLGLGDIVSAEFRAGDFASFPARSFPAILDLKNLLISLCRPHGDTVASDASLIDSSETSFLVFFNMLFDLGWIDLLFEVALACGIIPRLLALLSDAVERPVLHPEVSRSIHNPTIPPPFTTQRSSYYQGAILQSRHIRFLLTHDNKLELMNQHALYPLMSPLDLGRARLLGEYCTALRASLAAAGPNIAGSASLPSQLEVVSLSLRVLALCLSLRRAALRRRGGSFTQTEAPAAMSAAWQPVDRALFAQLLTVANACPRTDEFLSFEAAVHKRFAEDVPLLVHAEQTADSTLAGAFGLVGEIVTYLLGLEEASLALNVLFVMLSIPFDSPRLLFEALTSAFMTHLSLCRTPESSGRLFIEYTRLLFQKFETTTAAAVTPASRAVCLQAFCLLLCMLFMHWRSLDVASTPVLDAIVRQLLELAESPDAPGLFAPLLTALLSLFLLSTPQDFESALGSLLPNPDTRRLCVDACRAYCQRAAPGTLVRVGRFAFAHQRQEQGETRLASVEGKRIFGQQIFESILVHLGRTADCPRFILFNPALAAGGDPGPSHAGTLSPLHSPTGAPGSGDLMVLFSCGHHVPQGHLRSVALPGLEYRLSMLTGARSPGPHTPSSMGPVTGPAAFAAALVDPLHRLAAVPHSTVLAVADSDVSIASEALSEWPVPGVRPGGLAGLGGRAGIGGPFSVHSACPACIGASLANVKLRG</sequence>
<dbReference type="AlphaFoldDB" id="A0A058ZH32"/>
<feature type="compositionally biased region" description="Low complexity" evidence="1">
    <location>
        <begin position="453"/>
        <end position="466"/>
    </location>
</feature>
<dbReference type="GeneID" id="20525096"/>
<dbReference type="RefSeq" id="XP_009492493.1">
    <property type="nucleotide sequence ID" value="XM_009494218.1"/>
</dbReference>
<reference evidence="2" key="1">
    <citation type="submission" date="2013-04" db="EMBL/GenBank/DDBJ databases">
        <title>The Genome Sequence of Fonticula alba ATCC 38817.</title>
        <authorList>
            <consortium name="The Broad Institute Genomics Platform"/>
            <person name="Russ C."/>
            <person name="Cuomo C."/>
            <person name="Burger G."/>
            <person name="Gray M.W."/>
            <person name="Holland P.W.H."/>
            <person name="King N."/>
            <person name="Lang F.B.F."/>
            <person name="Roger A.J."/>
            <person name="Ruiz-Trillo I."/>
            <person name="Brown M."/>
            <person name="Walker B."/>
            <person name="Young S."/>
            <person name="Zeng Q."/>
            <person name="Gargeya S."/>
            <person name="Fitzgerald M."/>
            <person name="Haas B."/>
            <person name="Abouelleil A."/>
            <person name="Allen A.W."/>
            <person name="Alvarado L."/>
            <person name="Arachchi H.M."/>
            <person name="Berlin A.M."/>
            <person name="Chapman S.B."/>
            <person name="Gainer-Dewar J."/>
            <person name="Goldberg J."/>
            <person name="Griggs A."/>
            <person name="Gujja S."/>
            <person name="Hansen M."/>
            <person name="Howarth C."/>
            <person name="Imamovic A."/>
            <person name="Ireland A."/>
            <person name="Larimer J."/>
            <person name="McCowan C."/>
            <person name="Murphy C."/>
            <person name="Pearson M."/>
            <person name="Poon T.W."/>
            <person name="Priest M."/>
            <person name="Roberts A."/>
            <person name="Saif S."/>
            <person name="Shea T."/>
            <person name="Sisk P."/>
            <person name="Sykes S."/>
            <person name="Wortman J."/>
            <person name="Nusbaum C."/>
            <person name="Birren B."/>
        </authorList>
    </citation>
    <scope>NUCLEOTIDE SEQUENCE [LARGE SCALE GENOMIC DNA]</scope>
    <source>
        <strain evidence="2">ATCC 38817</strain>
    </source>
</reference>
<proteinExistence type="predicted"/>
<accession>A0A058ZH32</accession>
<dbReference type="Proteomes" id="UP000030693">
    <property type="component" value="Unassembled WGS sequence"/>
</dbReference>
<keyword evidence="3" id="KW-1185">Reference proteome</keyword>
<evidence type="ECO:0000256" key="1">
    <source>
        <dbReference type="SAM" id="MobiDB-lite"/>
    </source>
</evidence>
<gene>
    <name evidence="2" type="ORF">H696_00371</name>
</gene>
<dbReference type="SUPFAM" id="SSF50969">
    <property type="entry name" value="YVTN repeat-like/Quinoprotein amine dehydrogenase"/>
    <property type="match status" value="1"/>
</dbReference>
<protein>
    <submittedName>
        <fullName evidence="2">Uncharacterized protein</fullName>
    </submittedName>
</protein>
<evidence type="ECO:0000313" key="3">
    <source>
        <dbReference type="Proteomes" id="UP000030693"/>
    </source>
</evidence>
<name>A0A058ZH32_FONAL</name>
<feature type="region of interest" description="Disordered" evidence="1">
    <location>
        <begin position="446"/>
        <end position="466"/>
    </location>
</feature>
<organism evidence="2">
    <name type="scientific">Fonticula alba</name>
    <name type="common">Slime mold</name>
    <dbReference type="NCBI Taxonomy" id="691883"/>
    <lineage>
        <taxon>Eukaryota</taxon>
        <taxon>Rotosphaerida</taxon>
        <taxon>Fonticulaceae</taxon>
        <taxon>Fonticula</taxon>
    </lineage>
</organism>
<dbReference type="EMBL" id="KB932201">
    <property type="protein sequence ID" value="KCV72792.1"/>
    <property type="molecule type" value="Genomic_DNA"/>
</dbReference>